<gene>
    <name evidence="1" type="ORF">LEP1GSC060_0431</name>
</gene>
<keyword evidence="2" id="KW-1185">Reference proteome</keyword>
<accession>N1WKX5</accession>
<evidence type="ECO:0000313" key="1">
    <source>
        <dbReference type="EMBL" id="EMY79585.1"/>
    </source>
</evidence>
<sequence length="44" mass="5324">MSGNGRPIIRRIRNRESFFYDRFLKNRTGIVSNFDINFPFIQET</sequence>
<organism evidence="1 2">
    <name type="scientific">Leptospira weilii serovar Ranarum str. ICFT</name>
    <dbReference type="NCBI Taxonomy" id="1218598"/>
    <lineage>
        <taxon>Bacteria</taxon>
        <taxon>Pseudomonadati</taxon>
        <taxon>Spirochaetota</taxon>
        <taxon>Spirochaetia</taxon>
        <taxon>Leptospirales</taxon>
        <taxon>Leptospiraceae</taxon>
        <taxon>Leptospira</taxon>
    </lineage>
</organism>
<protein>
    <submittedName>
        <fullName evidence="1">Uncharacterized protein</fullName>
    </submittedName>
</protein>
<reference evidence="1" key="1">
    <citation type="submission" date="2013-03" db="EMBL/GenBank/DDBJ databases">
        <authorList>
            <person name="Harkins D.M."/>
            <person name="Durkin A.S."/>
            <person name="Brinkac L.M."/>
            <person name="Haft D.H."/>
            <person name="Selengut J.D."/>
            <person name="Sanka R."/>
            <person name="DePew J."/>
            <person name="Purushe J."/>
            <person name="Hartskeerl R.A."/>
            <person name="Ahmed A."/>
            <person name="van der Linden H."/>
            <person name="Goris M.G.A."/>
            <person name="Vinetz J.M."/>
            <person name="Sutton G.G."/>
            <person name="Nierman W.C."/>
            <person name="Fouts D.E."/>
        </authorList>
    </citation>
    <scope>NUCLEOTIDE SEQUENCE [LARGE SCALE GENOMIC DNA]</scope>
    <source>
        <strain evidence="1">ICFT</strain>
    </source>
</reference>
<dbReference type="EMBL" id="AOHC02000011">
    <property type="protein sequence ID" value="EMY79585.1"/>
    <property type="molecule type" value="Genomic_DNA"/>
</dbReference>
<evidence type="ECO:0000313" key="2">
    <source>
        <dbReference type="Proteomes" id="UP000012313"/>
    </source>
</evidence>
<dbReference type="AlphaFoldDB" id="N1WKX5"/>
<comment type="caution">
    <text evidence="1">The sequence shown here is derived from an EMBL/GenBank/DDBJ whole genome shotgun (WGS) entry which is preliminary data.</text>
</comment>
<proteinExistence type="predicted"/>
<name>N1WKX5_9LEPT</name>
<dbReference type="Proteomes" id="UP000012313">
    <property type="component" value="Unassembled WGS sequence"/>
</dbReference>